<feature type="non-terminal residue" evidence="1">
    <location>
        <position position="1"/>
    </location>
</feature>
<reference evidence="1 2" key="1">
    <citation type="journal article" date="2018" name="Sci. Rep.">
        <title>Genomic signatures of local adaptation to the degree of environmental predictability in rotifers.</title>
        <authorList>
            <person name="Franch-Gras L."/>
            <person name="Hahn C."/>
            <person name="Garcia-Roger E.M."/>
            <person name="Carmona M.J."/>
            <person name="Serra M."/>
            <person name="Gomez A."/>
        </authorList>
    </citation>
    <scope>NUCLEOTIDE SEQUENCE [LARGE SCALE GENOMIC DNA]</scope>
    <source>
        <strain evidence="1">HYR1</strain>
    </source>
</reference>
<gene>
    <name evidence="1" type="ORF">BpHYR1_039168</name>
</gene>
<keyword evidence="2" id="KW-1185">Reference proteome</keyword>
<proteinExistence type="predicted"/>
<organism evidence="1 2">
    <name type="scientific">Brachionus plicatilis</name>
    <name type="common">Marine rotifer</name>
    <name type="synonym">Brachionus muelleri</name>
    <dbReference type="NCBI Taxonomy" id="10195"/>
    <lineage>
        <taxon>Eukaryota</taxon>
        <taxon>Metazoa</taxon>
        <taxon>Spiralia</taxon>
        <taxon>Gnathifera</taxon>
        <taxon>Rotifera</taxon>
        <taxon>Eurotatoria</taxon>
        <taxon>Monogononta</taxon>
        <taxon>Pseudotrocha</taxon>
        <taxon>Ploima</taxon>
        <taxon>Brachionidae</taxon>
        <taxon>Brachionus</taxon>
    </lineage>
</organism>
<sequence>ESVLLDAIDDTLNEVEDIPYTQILKIIVNKINDLIELIFTGFVERYYLCLLFSTSSLLRLKENDF</sequence>
<comment type="caution">
    <text evidence="1">The sequence shown here is derived from an EMBL/GenBank/DDBJ whole genome shotgun (WGS) entry which is preliminary data.</text>
</comment>
<evidence type="ECO:0000313" key="1">
    <source>
        <dbReference type="EMBL" id="RMZ93719.1"/>
    </source>
</evidence>
<protein>
    <submittedName>
        <fullName evidence="1">Uncharacterized protein</fullName>
    </submittedName>
</protein>
<dbReference type="EMBL" id="REGN01013599">
    <property type="protein sequence ID" value="RMZ93719.1"/>
    <property type="molecule type" value="Genomic_DNA"/>
</dbReference>
<dbReference type="Proteomes" id="UP000276133">
    <property type="component" value="Unassembled WGS sequence"/>
</dbReference>
<accession>A0A3M7P462</accession>
<name>A0A3M7P462_BRAPC</name>
<evidence type="ECO:0000313" key="2">
    <source>
        <dbReference type="Proteomes" id="UP000276133"/>
    </source>
</evidence>
<dbReference type="AlphaFoldDB" id="A0A3M7P462"/>